<sequence length="238" mass="26020">MKKIYKWLLGIVATILILLIASIAVVKNKEYQPTASAVNASKVATTTNGITKFSGNSQNPSIIFYPGALVEPKSYSIWAKKVSEAGFNVYIVRFPLDLAVLKTNAADKITKKSGYVIGGHSLGGTMASRYAHNHQKNLKGVFFLASYPEKKGNLQKTSVPVLSITATQDGVLQHKNYQKAKKFLPDKTIYTSISGGNHAGFGSYGTQKGDRQASISNQKQQNIISQLLINWLNQKIIK</sequence>
<dbReference type="AlphaFoldDB" id="A0A2K9HNV9"/>
<accession>A0A2K9HNV9</accession>
<proteinExistence type="predicted"/>
<feature type="domain" description="Alpha/beta hydrolase fold-5" evidence="1">
    <location>
        <begin position="61"/>
        <end position="222"/>
    </location>
</feature>
<dbReference type="Pfam" id="PF12695">
    <property type="entry name" value="Abhydrolase_5"/>
    <property type="match status" value="1"/>
</dbReference>
<organism evidence="2 3">
    <name type="scientific">Companilactobacillus alimentarius DSM 20249</name>
    <dbReference type="NCBI Taxonomy" id="1423720"/>
    <lineage>
        <taxon>Bacteria</taxon>
        <taxon>Bacillati</taxon>
        <taxon>Bacillota</taxon>
        <taxon>Bacilli</taxon>
        <taxon>Lactobacillales</taxon>
        <taxon>Lactobacillaceae</taxon>
        <taxon>Companilactobacillus</taxon>
    </lineage>
</organism>
<dbReference type="GO" id="GO:0016787">
    <property type="term" value="F:hydrolase activity"/>
    <property type="evidence" value="ECO:0007669"/>
    <property type="project" value="UniProtKB-KW"/>
</dbReference>
<dbReference type="Gene3D" id="3.40.50.1820">
    <property type="entry name" value="alpha/beta hydrolase"/>
    <property type="match status" value="1"/>
</dbReference>
<gene>
    <name evidence="2" type="ORF">LA20249_01225</name>
</gene>
<evidence type="ECO:0000313" key="3">
    <source>
        <dbReference type="Proteomes" id="UP000234653"/>
    </source>
</evidence>
<keyword evidence="2" id="KW-0378">Hydrolase</keyword>
<dbReference type="KEGG" id="lali:LA20249_01225"/>
<dbReference type="STRING" id="1423720.FC67_GL001520"/>
<dbReference type="Proteomes" id="UP000234653">
    <property type="component" value="Chromosome"/>
</dbReference>
<dbReference type="SUPFAM" id="SSF53474">
    <property type="entry name" value="alpha/beta-Hydrolases"/>
    <property type="match status" value="1"/>
</dbReference>
<dbReference type="OrthoDB" id="9780932at2"/>
<keyword evidence="3" id="KW-1185">Reference proteome</keyword>
<evidence type="ECO:0000313" key="2">
    <source>
        <dbReference type="EMBL" id="AUI70902.1"/>
    </source>
</evidence>
<dbReference type="RefSeq" id="WP_057739222.1">
    <property type="nucleotide sequence ID" value="NZ_AZDQ01000043.1"/>
</dbReference>
<reference evidence="2 3" key="1">
    <citation type="submission" date="2016-12" db="EMBL/GenBank/DDBJ databases">
        <title>The whole genome sequencing and assembly of Lactobacillus alimentarius DSM 20249T strain.</title>
        <authorList>
            <person name="Lee Y.-J."/>
            <person name="Yi H."/>
            <person name="Bahn Y.-S."/>
            <person name="Kim J.F."/>
            <person name="Lee D.-W."/>
        </authorList>
    </citation>
    <scope>NUCLEOTIDE SEQUENCE [LARGE SCALE GENOMIC DNA]</scope>
    <source>
        <strain evidence="2 3">DSM 20249</strain>
    </source>
</reference>
<dbReference type="EMBL" id="CP018867">
    <property type="protein sequence ID" value="AUI70902.1"/>
    <property type="molecule type" value="Genomic_DNA"/>
</dbReference>
<evidence type="ECO:0000259" key="1">
    <source>
        <dbReference type="Pfam" id="PF12695"/>
    </source>
</evidence>
<dbReference type="InterPro" id="IPR029059">
    <property type="entry name" value="AB_hydrolase_5"/>
</dbReference>
<protein>
    <submittedName>
        <fullName evidence="2">Alpha/beta hydrolase</fullName>
    </submittedName>
</protein>
<dbReference type="InterPro" id="IPR029058">
    <property type="entry name" value="AB_hydrolase_fold"/>
</dbReference>
<name>A0A2K9HNV9_9LACO</name>